<dbReference type="GO" id="GO:0071949">
    <property type="term" value="F:FAD binding"/>
    <property type="evidence" value="ECO:0007669"/>
    <property type="project" value="InterPro"/>
</dbReference>
<keyword evidence="14" id="KW-1185">Reference proteome</keyword>
<dbReference type="InterPro" id="IPR046373">
    <property type="entry name" value="Acyl-CoA_Oxase/DH_mid-dom_sf"/>
</dbReference>
<dbReference type="InterPro" id="IPR006091">
    <property type="entry name" value="Acyl-CoA_Oxase/DH_mid-dom"/>
</dbReference>
<evidence type="ECO:0000256" key="2">
    <source>
        <dbReference type="ARBA" id="ARBA00004275"/>
    </source>
</evidence>
<dbReference type="InterPro" id="IPR055060">
    <property type="entry name" value="ACOX_C_alpha1"/>
</dbReference>
<dbReference type="Pfam" id="PF02770">
    <property type="entry name" value="Acyl-CoA_dh_M"/>
    <property type="match status" value="1"/>
</dbReference>
<evidence type="ECO:0000256" key="1">
    <source>
        <dbReference type="ARBA" id="ARBA00001974"/>
    </source>
</evidence>
<dbReference type="FunFam" id="2.40.110.10:FF:000003">
    <property type="entry name" value="Acyl-coenzyme A oxidase"/>
    <property type="match status" value="1"/>
</dbReference>
<evidence type="ECO:0000256" key="9">
    <source>
        <dbReference type="ARBA" id="ARBA00023140"/>
    </source>
</evidence>
<evidence type="ECO:0000313" key="13">
    <source>
        <dbReference type="EMBL" id="RKP26339.1"/>
    </source>
</evidence>
<keyword evidence="9" id="KW-0576">Peroxisome</keyword>
<sequence length="455" mass="51351">MKFPRHLTPSGPQGSELLARERQQATFNPTDLSYFLYGKEHLERQSRLLALIEHDPVFDKSKRYYSSREERLRHALGKEKRLVELMMEHRWAYTDISVAEYLIDESGPFTLHRAMFIPTLQGQCDEQQRRKFLDRALNYEIIGCYAQTELGHGSNVQGIETTATYLPETREFELHSPTLTASKWWIGSLGIAATHAVVVARLITQGRDYGPHTFVVPIRSLDDHRPLPGITVGDVGPKFGVNTIDNGYLLFDHYRIPHDHMLAKYARVTPEGGEYVKPPNAKLGYGTMIYVRASIVRGVGLYLARAATIATRYAAVRRQFADEQGAGAGEMQVINYTTLQHRLFPAIAQAYALLITGQWMMQMYEEFTQRLQDGNLEMLADIHASSSGLKSLTSNIAIAGTETCRRACGGHGFSAFSGLTTFYADVLPNVTWEGDNYILTQQTTRYLLKTFRSVV</sequence>
<dbReference type="OrthoDB" id="538336at2759"/>
<dbReference type="SUPFAM" id="SSF56645">
    <property type="entry name" value="Acyl-CoA dehydrogenase NM domain-like"/>
    <property type="match status" value="1"/>
</dbReference>
<evidence type="ECO:0000259" key="11">
    <source>
        <dbReference type="Pfam" id="PF14749"/>
    </source>
</evidence>
<dbReference type="InterPro" id="IPR036250">
    <property type="entry name" value="AcylCo_DH-like_C"/>
</dbReference>
<feature type="domain" description="Acyl-coenzyme A oxidase N-terminal" evidence="11">
    <location>
        <begin position="28"/>
        <end position="142"/>
    </location>
</feature>
<dbReference type="Gene3D" id="1.10.540.10">
    <property type="entry name" value="Acyl-CoA dehydrogenase/oxidase, N-terminal domain"/>
    <property type="match status" value="1"/>
</dbReference>
<evidence type="ECO:0000256" key="7">
    <source>
        <dbReference type="ARBA" id="ARBA00023002"/>
    </source>
</evidence>
<protein>
    <submittedName>
        <fullName evidence="13">Acyl-CoA dehydrogenase/oxidase</fullName>
    </submittedName>
</protein>
<name>A0A4V1J1V1_9FUNG</name>
<dbReference type="InterPro" id="IPR029320">
    <property type="entry name" value="Acyl-CoA_ox_N"/>
</dbReference>
<keyword evidence="6" id="KW-0276">Fatty acid metabolism</keyword>
<keyword evidence="5" id="KW-0274">FAD</keyword>
<evidence type="ECO:0000256" key="8">
    <source>
        <dbReference type="ARBA" id="ARBA00023098"/>
    </source>
</evidence>
<comment type="cofactor">
    <cofactor evidence="1">
        <name>FAD</name>
        <dbReference type="ChEBI" id="CHEBI:57692"/>
    </cofactor>
</comment>
<proteinExistence type="inferred from homology"/>
<accession>A0A4V1J1V1</accession>
<dbReference type="Pfam" id="PF22924">
    <property type="entry name" value="ACOX_C_alpha1"/>
    <property type="match status" value="1"/>
</dbReference>
<dbReference type="GO" id="GO:0055088">
    <property type="term" value="P:lipid homeostasis"/>
    <property type="evidence" value="ECO:0007669"/>
    <property type="project" value="TreeGrafter"/>
</dbReference>
<dbReference type="InterPro" id="IPR009100">
    <property type="entry name" value="AcylCoA_DH/oxidase_NM_dom_sf"/>
</dbReference>
<dbReference type="FunFam" id="1.10.540.10:FF:000006">
    <property type="entry name" value="Acyl-coenzyme A oxidase"/>
    <property type="match status" value="1"/>
</dbReference>
<evidence type="ECO:0000256" key="5">
    <source>
        <dbReference type="ARBA" id="ARBA00022827"/>
    </source>
</evidence>
<feature type="domain" description="Acyl-CoA oxidase/dehydrogenase middle" evidence="10">
    <location>
        <begin position="144"/>
        <end position="252"/>
    </location>
</feature>
<dbReference type="SUPFAM" id="SSF47203">
    <property type="entry name" value="Acyl-CoA dehydrogenase C-terminal domain-like"/>
    <property type="match status" value="1"/>
</dbReference>
<evidence type="ECO:0000259" key="12">
    <source>
        <dbReference type="Pfam" id="PF22924"/>
    </source>
</evidence>
<keyword evidence="4" id="KW-0285">Flavoprotein</keyword>
<dbReference type="InterPro" id="IPR012258">
    <property type="entry name" value="Acyl-CoA_oxidase"/>
</dbReference>
<dbReference type="InterPro" id="IPR037069">
    <property type="entry name" value="AcylCoA_DH/ox_N_sf"/>
</dbReference>
<evidence type="ECO:0000313" key="14">
    <source>
        <dbReference type="Proteomes" id="UP000278143"/>
    </source>
</evidence>
<evidence type="ECO:0000259" key="10">
    <source>
        <dbReference type="Pfam" id="PF02770"/>
    </source>
</evidence>
<keyword evidence="8" id="KW-0443">Lipid metabolism</keyword>
<dbReference type="EMBL" id="KZ989449">
    <property type="protein sequence ID" value="RKP26339.1"/>
    <property type="molecule type" value="Genomic_DNA"/>
</dbReference>
<gene>
    <name evidence="13" type="ORF">SYNPS1DRAFT_14331</name>
</gene>
<dbReference type="Gene3D" id="2.40.110.10">
    <property type="entry name" value="Butyryl-CoA Dehydrogenase, subunit A, domain 2"/>
    <property type="match status" value="1"/>
</dbReference>
<dbReference type="PANTHER" id="PTHR10909">
    <property type="entry name" value="ELECTRON TRANSPORT OXIDOREDUCTASE"/>
    <property type="match status" value="1"/>
</dbReference>
<dbReference type="GO" id="GO:0033540">
    <property type="term" value="P:fatty acid beta-oxidation using acyl-CoA oxidase"/>
    <property type="evidence" value="ECO:0007669"/>
    <property type="project" value="TreeGrafter"/>
</dbReference>
<evidence type="ECO:0000256" key="6">
    <source>
        <dbReference type="ARBA" id="ARBA00022832"/>
    </source>
</evidence>
<dbReference type="GO" id="GO:0005777">
    <property type="term" value="C:peroxisome"/>
    <property type="evidence" value="ECO:0007669"/>
    <property type="project" value="UniProtKB-SubCell"/>
</dbReference>
<evidence type="ECO:0000256" key="4">
    <source>
        <dbReference type="ARBA" id="ARBA00022630"/>
    </source>
</evidence>
<dbReference type="Gene3D" id="1.20.140.10">
    <property type="entry name" value="Butyryl-CoA Dehydrogenase, subunit A, domain 3"/>
    <property type="match status" value="1"/>
</dbReference>
<dbReference type="GO" id="GO:0003997">
    <property type="term" value="F:acyl-CoA oxidase activity"/>
    <property type="evidence" value="ECO:0007669"/>
    <property type="project" value="InterPro"/>
</dbReference>
<comment type="similarity">
    <text evidence="3">Belongs to the acyl-CoA oxidase family.</text>
</comment>
<dbReference type="Pfam" id="PF14749">
    <property type="entry name" value="Acyl-CoA_ox_N"/>
    <property type="match status" value="1"/>
</dbReference>
<dbReference type="FunFam" id="1.20.140.10:FF:000005">
    <property type="entry name" value="Acyl-coenzyme A oxidase"/>
    <property type="match status" value="1"/>
</dbReference>
<comment type="subcellular location">
    <subcellularLocation>
        <location evidence="2">Peroxisome</location>
    </subcellularLocation>
</comment>
<dbReference type="PANTHER" id="PTHR10909:SF250">
    <property type="entry name" value="PEROXISOMAL ACYL-COENZYME A OXIDASE 1"/>
    <property type="match status" value="1"/>
</dbReference>
<evidence type="ECO:0000256" key="3">
    <source>
        <dbReference type="ARBA" id="ARBA00006288"/>
    </source>
</evidence>
<dbReference type="AlphaFoldDB" id="A0A4V1J1V1"/>
<dbReference type="Proteomes" id="UP000278143">
    <property type="component" value="Unassembled WGS sequence"/>
</dbReference>
<dbReference type="GO" id="GO:0005504">
    <property type="term" value="F:fatty acid binding"/>
    <property type="evidence" value="ECO:0007669"/>
    <property type="project" value="TreeGrafter"/>
</dbReference>
<reference evidence="14" key="1">
    <citation type="journal article" date="2018" name="Nat. Microbiol.">
        <title>Leveraging single-cell genomics to expand the fungal tree of life.</title>
        <authorList>
            <person name="Ahrendt S.R."/>
            <person name="Quandt C.A."/>
            <person name="Ciobanu D."/>
            <person name="Clum A."/>
            <person name="Salamov A."/>
            <person name="Andreopoulos B."/>
            <person name="Cheng J.F."/>
            <person name="Woyke T."/>
            <person name="Pelin A."/>
            <person name="Henrissat B."/>
            <person name="Reynolds N.K."/>
            <person name="Benny G.L."/>
            <person name="Smith M.E."/>
            <person name="James T.Y."/>
            <person name="Grigoriev I.V."/>
        </authorList>
    </citation>
    <scope>NUCLEOTIDE SEQUENCE [LARGE SCALE GENOMIC DNA]</scope>
    <source>
        <strain evidence="14">Benny S71-1</strain>
    </source>
</reference>
<feature type="domain" description="Acyl-CoA oxidase C-alpha1" evidence="12">
    <location>
        <begin position="285"/>
        <end position="448"/>
    </location>
</feature>
<keyword evidence="7" id="KW-0560">Oxidoreductase</keyword>
<feature type="non-terminal residue" evidence="13">
    <location>
        <position position="455"/>
    </location>
</feature>
<organism evidence="13 14">
    <name type="scientific">Syncephalis pseudoplumigaleata</name>
    <dbReference type="NCBI Taxonomy" id="1712513"/>
    <lineage>
        <taxon>Eukaryota</taxon>
        <taxon>Fungi</taxon>
        <taxon>Fungi incertae sedis</taxon>
        <taxon>Zoopagomycota</taxon>
        <taxon>Zoopagomycotina</taxon>
        <taxon>Zoopagomycetes</taxon>
        <taxon>Zoopagales</taxon>
        <taxon>Piptocephalidaceae</taxon>
        <taxon>Syncephalis</taxon>
    </lineage>
</organism>